<gene>
    <name evidence="2" type="ORF">PGLA2088_LOCUS29901</name>
</gene>
<feature type="region of interest" description="Disordered" evidence="1">
    <location>
        <begin position="1"/>
        <end position="87"/>
    </location>
</feature>
<evidence type="ECO:0000313" key="2">
    <source>
        <dbReference type="EMBL" id="CAE8696606.1"/>
    </source>
</evidence>
<feature type="compositionally biased region" description="Acidic residues" evidence="1">
    <location>
        <begin position="25"/>
        <end position="36"/>
    </location>
</feature>
<organism evidence="2 3">
    <name type="scientific">Polarella glacialis</name>
    <name type="common">Dinoflagellate</name>
    <dbReference type="NCBI Taxonomy" id="89957"/>
    <lineage>
        <taxon>Eukaryota</taxon>
        <taxon>Sar</taxon>
        <taxon>Alveolata</taxon>
        <taxon>Dinophyceae</taxon>
        <taxon>Suessiales</taxon>
        <taxon>Suessiaceae</taxon>
        <taxon>Polarella</taxon>
    </lineage>
</organism>
<comment type="caution">
    <text evidence="2">The sequence shown here is derived from an EMBL/GenBank/DDBJ whole genome shotgun (WGS) entry which is preliminary data.</text>
</comment>
<sequence length="285" mass="29649">MVMSLARSGSRSPRRTGEAPADDVWSGEEEEEEETGPDGLPESQGAGGGFSAEMRTQKDYLMQFMRPGGPSSSSKASNAPPEASAGLPPEAARVLLLSPGPGPSTPWCGLPAEYACLAATLRLFTRLGCAEQVDETACDRLCSTLAGDPIRGGAEGVDRSQRESSFLELAAAWGLDARPVASAIEPLEAMVKGRPTTCCIFLDAYVGVLEDPETGEESEQEVGSHCVLIIGGDLLGPTFVAFDPWGTAGGEVSLWPDHAAQAASPLSWVVLSPKPVMPDAASATS</sequence>
<dbReference type="Proteomes" id="UP000626109">
    <property type="component" value="Unassembled WGS sequence"/>
</dbReference>
<name>A0A813KE13_POLGL</name>
<dbReference type="AlphaFoldDB" id="A0A813KE13"/>
<proteinExistence type="predicted"/>
<evidence type="ECO:0000256" key="1">
    <source>
        <dbReference type="SAM" id="MobiDB-lite"/>
    </source>
</evidence>
<dbReference type="EMBL" id="CAJNNW010028540">
    <property type="protein sequence ID" value="CAE8696606.1"/>
    <property type="molecule type" value="Genomic_DNA"/>
</dbReference>
<reference evidence="2" key="1">
    <citation type="submission" date="2021-02" db="EMBL/GenBank/DDBJ databases">
        <authorList>
            <person name="Dougan E. K."/>
            <person name="Rhodes N."/>
            <person name="Thang M."/>
            <person name="Chan C."/>
        </authorList>
    </citation>
    <scope>NUCLEOTIDE SEQUENCE</scope>
</reference>
<feature type="compositionally biased region" description="Low complexity" evidence="1">
    <location>
        <begin position="67"/>
        <end position="85"/>
    </location>
</feature>
<accession>A0A813KE13</accession>
<evidence type="ECO:0000313" key="3">
    <source>
        <dbReference type="Proteomes" id="UP000626109"/>
    </source>
</evidence>
<protein>
    <submittedName>
        <fullName evidence="2">Uncharacterized protein</fullName>
    </submittedName>
</protein>